<reference evidence="1 2" key="1">
    <citation type="journal article" date="2020" name="Cell">
        <title>Large-Scale Comparative Analyses of Tick Genomes Elucidate Their Genetic Diversity and Vector Capacities.</title>
        <authorList>
            <consortium name="Tick Genome and Microbiome Consortium (TIGMIC)"/>
            <person name="Jia N."/>
            <person name="Wang J."/>
            <person name="Shi W."/>
            <person name="Du L."/>
            <person name="Sun Y."/>
            <person name="Zhan W."/>
            <person name="Jiang J.F."/>
            <person name="Wang Q."/>
            <person name="Zhang B."/>
            <person name="Ji P."/>
            <person name="Bell-Sakyi L."/>
            <person name="Cui X.M."/>
            <person name="Yuan T.T."/>
            <person name="Jiang B.G."/>
            <person name="Yang W.F."/>
            <person name="Lam T.T."/>
            <person name="Chang Q.C."/>
            <person name="Ding S.J."/>
            <person name="Wang X.J."/>
            <person name="Zhu J.G."/>
            <person name="Ruan X.D."/>
            <person name="Zhao L."/>
            <person name="Wei J.T."/>
            <person name="Ye R.Z."/>
            <person name="Que T.C."/>
            <person name="Du C.H."/>
            <person name="Zhou Y.H."/>
            <person name="Cheng J.X."/>
            <person name="Dai P.F."/>
            <person name="Guo W.B."/>
            <person name="Han X.H."/>
            <person name="Huang E.J."/>
            <person name="Li L.F."/>
            <person name="Wei W."/>
            <person name="Gao Y.C."/>
            <person name="Liu J.Z."/>
            <person name="Shao H.Z."/>
            <person name="Wang X."/>
            <person name="Wang C.C."/>
            <person name="Yang T.C."/>
            <person name="Huo Q.B."/>
            <person name="Li W."/>
            <person name="Chen H.Y."/>
            <person name="Chen S.E."/>
            <person name="Zhou L.G."/>
            <person name="Ni X.B."/>
            <person name="Tian J.H."/>
            <person name="Sheng Y."/>
            <person name="Liu T."/>
            <person name="Pan Y.S."/>
            <person name="Xia L.Y."/>
            <person name="Li J."/>
            <person name="Zhao F."/>
            <person name="Cao W.C."/>
        </authorList>
    </citation>
    <scope>NUCLEOTIDE SEQUENCE [LARGE SCALE GENOMIC DNA]</scope>
    <source>
        <strain evidence="1">Iper-2018</strain>
    </source>
</reference>
<dbReference type="Proteomes" id="UP000805193">
    <property type="component" value="Unassembled WGS sequence"/>
</dbReference>
<sequence>MAATQRLVAQGFLSLGNVEVPLEPVGAHVVFVSVYHLLPYVSQEALVQVLAQYGKVKAINPATFRDHQDFRTDTRVVNMEMSSPVPNFVHIQGHRVMADYRGLRRVRSLCGLEGHI</sequence>
<evidence type="ECO:0000313" key="2">
    <source>
        <dbReference type="Proteomes" id="UP000805193"/>
    </source>
</evidence>
<evidence type="ECO:0000313" key="1">
    <source>
        <dbReference type="EMBL" id="KAG0426102.1"/>
    </source>
</evidence>
<proteinExistence type="predicted"/>
<protein>
    <submittedName>
        <fullName evidence="1">Uncharacterized protein</fullName>
    </submittedName>
</protein>
<gene>
    <name evidence="1" type="ORF">HPB47_026769</name>
</gene>
<keyword evidence="2" id="KW-1185">Reference proteome</keyword>
<dbReference type="EMBL" id="JABSTQ010009763">
    <property type="protein sequence ID" value="KAG0426102.1"/>
    <property type="molecule type" value="Genomic_DNA"/>
</dbReference>
<organism evidence="1 2">
    <name type="scientific">Ixodes persulcatus</name>
    <name type="common">Taiga tick</name>
    <dbReference type="NCBI Taxonomy" id="34615"/>
    <lineage>
        <taxon>Eukaryota</taxon>
        <taxon>Metazoa</taxon>
        <taxon>Ecdysozoa</taxon>
        <taxon>Arthropoda</taxon>
        <taxon>Chelicerata</taxon>
        <taxon>Arachnida</taxon>
        <taxon>Acari</taxon>
        <taxon>Parasitiformes</taxon>
        <taxon>Ixodida</taxon>
        <taxon>Ixodoidea</taxon>
        <taxon>Ixodidae</taxon>
        <taxon>Ixodinae</taxon>
        <taxon>Ixodes</taxon>
    </lineage>
</organism>
<comment type="caution">
    <text evidence="1">The sequence shown here is derived from an EMBL/GenBank/DDBJ whole genome shotgun (WGS) entry which is preliminary data.</text>
</comment>
<accession>A0AC60PXQ8</accession>
<name>A0AC60PXQ8_IXOPE</name>